<sequence>MTDTTSQSRSPLAMFFSLGFRPFFLGAALWAVAVMALWLAQMFDVLALPIGFDPVSWHAHAFLFGYLSAVIAGFLLTAVPNWTGRAALSGAPLIALFLLWILGRLAVLTAMRWPAALVIALDLAFLAAVLIWLLREIIAGQNWRNLIVVAMLLAFLVGNAVFHFEAAGGEYAAQGVGLRIGISAAVMMVAVIGGRIVPAFTRNWLVKQGSAVLPAPVMAGFDKIALLALLVAMISWLVAPYMALTGGLLLLAGCLHLLRLGRWAGRLTLAEPLVVILHLGYAFVPLGAVAIGLGILGFGNGAAAQHLWMAGALGVMTLAVMTRASLGHSGRALISDPVTVGIYAAIVISVFFRWLAGNWPEQQGILHAVSGASWVIAFGGFALSYGAMMIRPRADQS</sequence>
<dbReference type="AlphaFoldDB" id="A0A061SQD7"/>
<keyword evidence="1" id="KW-1133">Transmembrane helix</keyword>
<dbReference type="InterPro" id="IPR010266">
    <property type="entry name" value="NnrS"/>
</dbReference>
<evidence type="ECO:0000256" key="1">
    <source>
        <dbReference type="SAM" id="Phobius"/>
    </source>
</evidence>
<dbReference type="EMBL" id="JEMU01000023">
    <property type="protein sequence ID" value="KAJ01629.1"/>
    <property type="molecule type" value="Genomic_DNA"/>
</dbReference>
<feature type="transmembrane region" description="Helical" evidence="1">
    <location>
        <begin position="338"/>
        <end position="356"/>
    </location>
</feature>
<evidence type="ECO:0000313" key="3">
    <source>
        <dbReference type="Proteomes" id="UP000027337"/>
    </source>
</evidence>
<keyword evidence="3" id="KW-1185">Reference proteome</keyword>
<feature type="transmembrane region" description="Helical" evidence="1">
    <location>
        <begin position="86"/>
        <end position="107"/>
    </location>
</feature>
<keyword evidence="1" id="KW-0472">Membrane</keyword>
<accession>A0A061SQD7</accession>
<dbReference type="STRING" id="83219.PM02_18455"/>
<reference evidence="2 3" key="1">
    <citation type="journal article" date="2014" name="Genome Announc.">
        <title>Draft Genome Sequences of Two Isolates of the Roseobacter Group, Sulfitobacter sp. Strains 3SOLIMAR09 and 1FIGIMAR09, from Harbors of Mallorca Island (Mediterranean Sea).</title>
        <authorList>
            <person name="Mas-Llado M."/>
            <person name="Pina-Villalonga J.M."/>
            <person name="Brunet-Galmes I."/>
            <person name="Nogales B."/>
            <person name="Bosch R."/>
        </authorList>
    </citation>
    <scope>NUCLEOTIDE SEQUENCE [LARGE SCALE GENOMIC DNA]</scope>
    <source>
        <strain evidence="2 3">1FIGIMAR09</strain>
    </source>
</reference>
<feature type="transmembrane region" description="Helical" evidence="1">
    <location>
        <begin position="273"/>
        <end position="295"/>
    </location>
</feature>
<keyword evidence="1" id="KW-0812">Transmembrane</keyword>
<proteinExistence type="predicted"/>
<dbReference type="eggNOG" id="COG3213">
    <property type="taxonomic scope" value="Bacteria"/>
</dbReference>
<feature type="transmembrane region" description="Helical" evidence="1">
    <location>
        <begin position="146"/>
        <end position="164"/>
    </location>
</feature>
<gene>
    <name evidence="2" type="ORF">PM02_18455</name>
</gene>
<feature type="transmembrane region" description="Helical" evidence="1">
    <location>
        <begin position="368"/>
        <end position="388"/>
    </location>
</feature>
<organism evidence="2 3">
    <name type="scientific">Sulfitobacter mediterraneus</name>
    <dbReference type="NCBI Taxonomy" id="83219"/>
    <lineage>
        <taxon>Bacteria</taxon>
        <taxon>Pseudomonadati</taxon>
        <taxon>Pseudomonadota</taxon>
        <taxon>Alphaproteobacteria</taxon>
        <taxon>Rhodobacterales</taxon>
        <taxon>Roseobacteraceae</taxon>
        <taxon>Sulfitobacter</taxon>
    </lineage>
</organism>
<dbReference type="RefSeq" id="WP_037911315.1">
    <property type="nucleotide sequence ID" value="NZ_JEMU01000023.1"/>
</dbReference>
<protein>
    <submittedName>
        <fullName evidence="2">Short-chain dehydrogenase</fullName>
    </submittedName>
</protein>
<feature type="transmembrane region" description="Helical" evidence="1">
    <location>
        <begin position="113"/>
        <end position="134"/>
    </location>
</feature>
<feature type="transmembrane region" description="Helical" evidence="1">
    <location>
        <begin position="12"/>
        <end position="39"/>
    </location>
</feature>
<feature type="transmembrane region" description="Helical" evidence="1">
    <location>
        <begin position="212"/>
        <end position="235"/>
    </location>
</feature>
<feature type="transmembrane region" description="Helical" evidence="1">
    <location>
        <begin position="307"/>
        <end position="326"/>
    </location>
</feature>
<feature type="transmembrane region" description="Helical" evidence="1">
    <location>
        <begin position="241"/>
        <end position="261"/>
    </location>
</feature>
<evidence type="ECO:0000313" key="2">
    <source>
        <dbReference type="EMBL" id="KAJ01629.1"/>
    </source>
</evidence>
<feature type="transmembrane region" description="Helical" evidence="1">
    <location>
        <begin position="59"/>
        <end position="79"/>
    </location>
</feature>
<comment type="caution">
    <text evidence="2">The sequence shown here is derived from an EMBL/GenBank/DDBJ whole genome shotgun (WGS) entry which is preliminary data.</text>
</comment>
<dbReference type="Proteomes" id="UP000027337">
    <property type="component" value="Unassembled WGS sequence"/>
</dbReference>
<name>A0A061SQD7_9RHOB</name>
<dbReference type="Pfam" id="PF05940">
    <property type="entry name" value="NnrS"/>
    <property type="match status" value="1"/>
</dbReference>
<feature type="transmembrane region" description="Helical" evidence="1">
    <location>
        <begin position="176"/>
        <end position="200"/>
    </location>
</feature>